<dbReference type="PANTHER" id="PTHR46720">
    <property type="entry name" value="HYDROXYLASE, PUTATIVE (AFU_ORTHOLOGUE AFUA_3G01460)-RELATED"/>
    <property type="match status" value="1"/>
</dbReference>
<keyword evidence="7" id="KW-1185">Reference proteome</keyword>
<keyword evidence="2" id="KW-0285">Flavoprotein</keyword>
<comment type="similarity">
    <text evidence="1">Belongs to the paxM FAD-dependent monooxygenase family.</text>
</comment>
<keyword evidence="3" id="KW-0274">FAD</keyword>
<protein>
    <recommendedName>
        <fullName evidence="5">FAD-binding domain-containing protein</fullName>
    </recommendedName>
</protein>
<evidence type="ECO:0000256" key="1">
    <source>
        <dbReference type="ARBA" id="ARBA00007992"/>
    </source>
</evidence>
<evidence type="ECO:0000256" key="3">
    <source>
        <dbReference type="ARBA" id="ARBA00022827"/>
    </source>
</evidence>
<organism evidence="6 7">
    <name type="scientific">Diaporthe vaccinii</name>
    <dbReference type="NCBI Taxonomy" id="105482"/>
    <lineage>
        <taxon>Eukaryota</taxon>
        <taxon>Fungi</taxon>
        <taxon>Dikarya</taxon>
        <taxon>Ascomycota</taxon>
        <taxon>Pezizomycotina</taxon>
        <taxon>Sordariomycetes</taxon>
        <taxon>Sordariomycetidae</taxon>
        <taxon>Diaporthales</taxon>
        <taxon>Diaporthaceae</taxon>
        <taxon>Diaporthe</taxon>
        <taxon>Diaporthe eres species complex</taxon>
    </lineage>
</organism>
<keyword evidence="4" id="KW-0560">Oxidoreductase</keyword>
<name>A0ABR4F1I7_9PEZI</name>
<dbReference type="PRINTS" id="PR00420">
    <property type="entry name" value="RNGMNOXGNASE"/>
</dbReference>
<reference evidence="6 7" key="1">
    <citation type="submission" date="2024-03" db="EMBL/GenBank/DDBJ databases">
        <title>A high-quality draft genome sequence of Diaporthe vaccinii, a causative agent of upright dieback and viscid rot disease in cranberry plants.</title>
        <authorList>
            <person name="Sarrasin M."/>
            <person name="Lang B.F."/>
            <person name="Burger G."/>
        </authorList>
    </citation>
    <scope>NUCLEOTIDE SEQUENCE [LARGE SCALE GENOMIC DNA]</scope>
    <source>
        <strain evidence="6 7">IS7</strain>
    </source>
</reference>
<dbReference type="PANTHER" id="PTHR46720:SF3">
    <property type="entry name" value="FAD-BINDING DOMAIN-CONTAINING PROTEIN-RELATED"/>
    <property type="match status" value="1"/>
</dbReference>
<evidence type="ECO:0000313" key="7">
    <source>
        <dbReference type="Proteomes" id="UP001600888"/>
    </source>
</evidence>
<dbReference type="Pfam" id="PF01494">
    <property type="entry name" value="FAD_binding_3"/>
    <property type="match status" value="1"/>
</dbReference>
<dbReference type="Gene3D" id="3.50.50.60">
    <property type="entry name" value="FAD/NAD(P)-binding domain"/>
    <property type="match status" value="1"/>
</dbReference>
<comment type="caution">
    <text evidence="6">The sequence shown here is derived from an EMBL/GenBank/DDBJ whole genome shotgun (WGS) entry which is preliminary data.</text>
</comment>
<dbReference type="InterPro" id="IPR002938">
    <property type="entry name" value="FAD-bd"/>
</dbReference>
<evidence type="ECO:0000256" key="2">
    <source>
        <dbReference type="ARBA" id="ARBA00022630"/>
    </source>
</evidence>
<feature type="domain" description="FAD-binding" evidence="5">
    <location>
        <begin position="14"/>
        <end position="382"/>
    </location>
</feature>
<proteinExistence type="inferred from homology"/>
<gene>
    <name evidence="6" type="ORF">FJTKL_03816</name>
</gene>
<evidence type="ECO:0000259" key="5">
    <source>
        <dbReference type="Pfam" id="PF01494"/>
    </source>
</evidence>
<dbReference type="EMBL" id="JBAWTH010000016">
    <property type="protein sequence ID" value="KAL2288430.1"/>
    <property type="molecule type" value="Genomic_DNA"/>
</dbReference>
<dbReference type="SUPFAM" id="SSF54373">
    <property type="entry name" value="FAD-linked reductases, C-terminal domain"/>
    <property type="match status" value="1"/>
</dbReference>
<evidence type="ECO:0000256" key="4">
    <source>
        <dbReference type="ARBA" id="ARBA00023002"/>
    </source>
</evidence>
<sequence length="462" mass="51266">MAAETGQSPRPLDLAIIGGGISGITLAIALYKRGVSCTVYEAASELTETRRAVPISCNALRAMEQVDRCVLGAYNLASTRNQSVSKRNVWCDFVDGMSLQPATHLEPLFSIVGAENVGHSVVPCARFLDELVRLLPRDAVRFEKELKHVLDDRIGSGKMLMKFGDGSVAEADAIIGCDGVRSRTRAIMVGEDHPAAMASYTHKYAYRGLVPMSQASLALGAERAMNATCWLGKNRHCMTFPVDQGQNMSFLAFVTNDREGWPSDKTQCLSTTKAEALDDFRAFGPNVKHIIKLTTGDFERWAIFDLSDYTLSSYFKDRICLLGEAAHGSSPHHEAGASLCIEDAAVLASLLSNPENKGTKTLEKVFAAYDANRRERTQWHVQSSRRAGNLAEYLTKDVGKDTGKMEKELNERLNHIWNFDIEDSIREATKDLRRRLSMPGLHKYDSQKMPWFLNEHNGLETQ</sequence>
<evidence type="ECO:0000313" key="6">
    <source>
        <dbReference type="EMBL" id="KAL2288430.1"/>
    </source>
</evidence>
<dbReference type="InterPro" id="IPR051104">
    <property type="entry name" value="FAD_monoxygenase"/>
</dbReference>
<dbReference type="SUPFAM" id="SSF51905">
    <property type="entry name" value="FAD/NAD(P)-binding domain"/>
    <property type="match status" value="1"/>
</dbReference>
<accession>A0ABR4F1I7</accession>
<dbReference type="Proteomes" id="UP001600888">
    <property type="component" value="Unassembled WGS sequence"/>
</dbReference>
<dbReference type="InterPro" id="IPR036188">
    <property type="entry name" value="FAD/NAD-bd_sf"/>
</dbReference>